<dbReference type="InterPro" id="IPR035447">
    <property type="entry name" value="DNA_topo_I_N_sf"/>
</dbReference>
<feature type="domain" description="DNA topoisomerase IB N-terminal" evidence="8">
    <location>
        <begin position="33"/>
        <end position="80"/>
    </location>
</feature>
<keyword evidence="6" id="KW-0413">Isomerase</keyword>
<evidence type="ECO:0000256" key="4">
    <source>
        <dbReference type="ARBA" id="ARBA00023029"/>
    </source>
</evidence>
<evidence type="ECO:0000259" key="8">
    <source>
        <dbReference type="Pfam" id="PF21338"/>
    </source>
</evidence>
<proteinExistence type="inferred from homology"/>
<dbReference type="EC" id="5.6.2.1" evidence="3"/>
<keyword evidence="4" id="KW-0799">Topoisomerase</keyword>
<gene>
    <name evidence="9" type="ORF">RM533_10435</name>
</gene>
<name>A0ABU2ZJN8_9SPHN</name>
<dbReference type="InterPro" id="IPR014711">
    <property type="entry name" value="TopoI_cat_a-hlx-sub_euk"/>
</dbReference>
<feature type="domain" description="DNA topoisomerase I catalytic core eukaryotic-type" evidence="7">
    <location>
        <begin position="92"/>
        <end position="264"/>
    </location>
</feature>
<organism evidence="9 10">
    <name type="scientific">Croceicoccus esteveae</name>
    <dbReference type="NCBI Taxonomy" id="3075597"/>
    <lineage>
        <taxon>Bacteria</taxon>
        <taxon>Pseudomonadati</taxon>
        <taxon>Pseudomonadota</taxon>
        <taxon>Alphaproteobacteria</taxon>
        <taxon>Sphingomonadales</taxon>
        <taxon>Erythrobacteraceae</taxon>
        <taxon>Croceicoccus</taxon>
    </lineage>
</organism>
<dbReference type="Proteomes" id="UP001259803">
    <property type="component" value="Unassembled WGS sequence"/>
</dbReference>
<protein>
    <recommendedName>
        <fullName evidence="3">DNA topoisomerase</fullName>
        <ecNumber evidence="3">5.6.2.1</ecNumber>
    </recommendedName>
</protein>
<evidence type="ECO:0000256" key="5">
    <source>
        <dbReference type="ARBA" id="ARBA00023125"/>
    </source>
</evidence>
<dbReference type="PROSITE" id="PS52038">
    <property type="entry name" value="TOPO_IB_2"/>
    <property type="match status" value="1"/>
</dbReference>
<dbReference type="Pfam" id="PF21338">
    <property type="entry name" value="Top1B_N_bact"/>
    <property type="match status" value="1"/>
</dbReference>
<evidence type="ECO:0000313" key="9">
    <source>
        <dbReference type="EMBL" id="MDT0576600.1"/>
    </source>
</evidence>
<dbReference type="Pfam" id="PF01028">
    <property type="entry name" value="Topoisom_I"/>
    <property type="match status" value="1"/>
</dbReference>
<comment type="catalytic activity">
    <reaction evidence="1">
        <text>ATP-independent breakage of single-stranded DNA, followed by passage and rejoining.</text>
        <dbReference type="EC" id="5.6.2.1"/>
    </reaction>
</comment>
<dbReference type="InterPro" id="IPR011010">
    <property type="entry name" value="DNA_brk_join_enz"/>
</dbReference>
<dbReference type="Gene3D" id="1.10.132.120">
    <property type="match status" value="1"/>
</dbReference>
<evidence type="ECO:0000259" key="7">
    <source>
        <dbReference type="Pfam" id="PF01028"/>
    </source>
</evidence>
<reference evidence="9 10" key="1">
    <citation type="submission" date="2023-09" db="EMBL/GenBank/DDBJ databases">
        <authorList>
            <person name="Rey-Velasco X."/>
        </authorList>
    </citation>
    <scope>NUCLEOTIDE SEQUENCE [LARGE SCALE GENOMIC DNA]</scope>
    <source>
        <strain evidence="9 10">F390</strain>
    </source>
</reference>
<dbReference type="SUPFAM" id="SSF55869">
    <property type="entry name" value="DNA topoisomerase I domain"/>
    <property type="match status" value="1"/>
</dbReference>
<evidence type="ECO:0000313" key="10">
    <source>
        <dbReference type="Proteomes" id="UP001259803"/>
    </source>
</evidence>
<dbReference type="InterPro" id="IPR013500">
    <property type="entry name" value="TopoI_cat_euk"/>
</dbReference>
<comment type="caution">
    <text evidence="9">The sequence shown here is derived from an EMBL/GenBank/DDBJ whole genome shotgun (WGS) entry which is preliminary data.</text>
</comment>
<comment type="similarity">
    <text evidence="2">Belongs to the type IB topoisomerase family.</text>
</comment>
<dbReference type="InterPro" id="IPR049331">
    <property type="entry name" value="Top1B_N_bact"/>
</dbReference>
<evidence type="ECO:0000256" key="3">
    <source>
        <dbReference type="ARBA" id="ARBA00012891"/>
    </source>
</evidence>
<dbReference type="Gene3D" id="3.90.15.10">
    <property type="entry name" value="Topoisomerase I, Chain A, domain 3"/>
    <property type="match status" value="1"/>
</dbReference>
<evidence type="ECO:0000256" key="1">
    <source>
        <dbReference type="ARBA" id="ARBA00000213"/>
    </source>
</evidence>
<accession>A0ABU2ZJN8</accession>
<evidence type="ECO:0000256" key="2">
    <source>
        <dbReference type="ARBA" id="ARBA00006645"/>
    </source>
</evidence>
<dbReference type="RefSeq" id="WP_311341168.1">
    <property type="nucleotide sequence ID" value="NZ_JAVRHS010000008.1"/>
</dbReference>
<dbReference type="Gene3D" id="3.30.66.10">
    <property type="entry name" value="DNA topoisomerase I domain"/>
    <property type="match status" value="1"/>
</dbReference>
<dbReference type="SUPFAM" id="SSF56349">
    <property type="entry name" value="DNA breaking-rejoining enzymes"/>
    <property type="match status" value="1"/>
</dbReference>
<evidence type="ECO:0000256" key="6">
    <source>
        <dbReference type="ARBA" id="ARBA00023235"/>
    </source>
</evidence>
<dbReference type="EMBL" id="JAVRHS010000008">
    <property type="protein sequence ID" value="MDT0576600.1"/>
    <property type="molecule type" value="Genomic_DNA"/>
</dbReference>
<sequence length="344" mass="38697">MPNSPPSQAADNGLVYVDDSLPGIRRKRRRNKWVYSAAEGTPITDVQEIARLNAIALPPAYEDAWFCPAANGHILATGYDARGRKQYRYHPQFREMRDGEKFDRCLAFGNLLPLLRKRVELDMAAPQLTQERAVACVVRLLDLGRIRIGNSEYTKQNKSFGATTLRHRHVRIEGGEMRLTFKGKSGQLRNVTLKDKGLARFASEVQDLPGQQLFQYVDDDGENHQVTSGDVNAYIRHSMGEDFTAKNFRTFHASVLAFATLASGKEDLPIKVLLEVVSDRLGNTPAVARKSYIHPAVIDLVERQTQWRAGLRLPRKTRWLTREERGLLAMLEDSPAAAELMTAA</sequence>
<keyword evidence="10" id="KW-1185">Reference proteome</keyword>
<dbReference type="InterPro" id="IPR001631">
    <property type="entry name" value="TopoI"/>
</dbReference>
<dbReference type="PRINTS" id="PR00416">
    <property type="entry name" value="EUTPISMRASEI"/>
</dbReference>
<keyword evidence="5" id="KW-0238">DNA-binding</keyword>